<keyword evidence="3" id="KW-1185">Reference proteome</keyword>
<gene>
    <name evidence="2" type="ORF">GCM10009838_18770</name>
</gene>
<name>A0ABN2R1S6_9ACTN</name>
<dbReference type="Gene3D" id="3.40.50.450">
    <property type="match status" value="1"/>
</dbReference>
<evidence type="ECO:0000313" key="3">
    <source>
        <dbReference type="Proteomes" id="UP001499854"/>
    </source>
</evidence>
<dbReference type="NCBIfam" id="TIGR00725">
    <property type="entry name" value="TIGR00725 family protein"/>
    <property type="match status" value="1"/>
</dbReference>
<evidence type="ECO:0000313" key="2">
    <source>
        <dbReference type="EMBL" id="GAA1962167.1"/>
    </source>
</evidence>
<feature type="region of interest" description="Disordered" evidence="1">
    <location>
        <begin position="158"/>
        <end position="186"/>
    </location>
</feature>
<dbReference type="Proteomes" id="UP001499854">
    <property type="component" value="Unassembled WGS sequence"/>
</dbReference>
<accession>A0ABN2R1S6</accession>
<dbReference type="InterPro" id="IPR041164">
    <property type="entry name" value="LDcluster4"/>
</dbReference>
<reference evidence="2 3" key="1">
    <citation type="journal article" date="2019" name="Int. J. Syst. Evol. Microbiol.">
        <title>The Global Catalogue of Microorganisms (GCM) 10K type strain sequencing project: providing services to taxonomists for standard genome sequencing and annotation.</title>
        <authorList>
            <consortium name="The Broad Institute Genomics Platform"/>
            <consortium name="The Broad Institute Genome Sequencing Center for Infectious Disease"/>
            <person name="Wu L."/>
            <person name="Ma J."/>
        </authorList>
    </citation>
    <scope>NUCLEOTIDE SEQUENCE [LARGE SCALE GENOMIC DNA]</scope>
    <source>
        <strain evidence="2 3">JCM 16013</strain>
    </source>
</reference>
<dbReference type="InterPro" id="IPR005268">
    <property type="entry name" value="CHP00725"/>
</dbReference>
<organism evidence="2 3">
    <name type="scientific">Catenulispora subtropica</name>
    <dbReference type="NCBI Taxonomy" id="450798"/>
    <lineage>
        <taxon>Bacteria</taxon>
        <taxon>Bacillati</taxon>
        <taxon>Actinomycetota</taxon>
        <taxon>Actinomycetes</taxon>
        <taxon>Catenulisporales</taxon>
        <taxon>Catenulisporaceae</taxon>
        <taxon>Catenulispora</taxon>
    </lineage>
</organism>
<dbReference type="RefSeq" id="WP_344656555.1">
    <property type="nucleotide sequence ID" value="NZ_BAAAQM010000008.1"/>
</dbReference>
<dbReference type="Pfam" id="PF18306">
    <property type="entry name" value="LDcluster4"/>
    <property type="match status" value="1"/>
</dbReference>
<dbReference type="SUPFAM" id="SSF102405">
    <property type="entry name" value="MCP/YpsA-like"/>
    <property type="match status" value="1"/>
</dbReference>
<proteinExistence type="predicted"/>
<dbReference type="PANTHER" id="PTHR43393">
    <property type="entry name" value="CYTOKININ RIBOSIDE 5'-MONOPHOSPHATE PHOSPHORIBOHYDROLASE"/>
    <property type="match status" value="1"/>
</dbReference>
<evidence type="ECO:0000256" key="1">
    <source>
        <dbReference type="SAM" id="MobiDB-lite"/>
    </source>
</evidence>
<comment type="caution">
    <text evidence="2">The sequence shown here is derived from an EMBL/GenBank/DDBJ whole genome shotgun (WGS) entry which is preliminary data.</text>
</comment>
<protein>
    <recommendedName>
        <fullName evidence="4">TIGR00725 family protein</fullName>
    </recommendedName>
</protein>
<sequence>MAIQIAVCGPAEASEQECDHARQVGKLLARRGAVVICGGYGGVMAAVAAGAREADGTVVGVLSRADREDANPDLTIAIPTGMGQARNVVIINSADAVIAVGGSWGTMSEVALALRRGTAPVVCLGGWHVDGDDGRPVPTGPVYVLTPDEAVDEALARLNSGRNTGPDPAAEPNGQPDPAVRPASPG</sequence>
<dbReference type="InterPro" id="IPR052341">
    <property type="entry name" value="LOG_family_nucleotidases"/>
</dbReference>
<dbReference type="PANTHER" id="PTHR43393:SF3">
    <property type="entry name" value="LYSINE DECARBOXYLASE-LIKE PROTEIN"/>
    <property type="match status" value="1"/>
</dbReference>
<evidence type="ECO:0008006" key="4">
    <source>
        <dbReference type="Google" id="ProtNLM"/>
    </source>
</evidence>
<dbReference type="EMBL" id="BAAAQM010000008">
    <property type="protein sequence ID" value="GAA1962167.1"/>
    <property type="molecule type" value="Genomic_DNA"/>
</dbReference>